<dbReference type="Proteomes" id="UP000765802">
    <property type="component" value="Unassembled WGS sequence"/>
</dbReference>
<feature type="domain" description="HTH marR-type" evidence="4">
    <location>
        <begin position="12"/>
        <end position="146"/>
    </location>
</feature>
<keyword evidence="6" id="KW-1185">Reference proteome</keyword>
<evidence type="ECO:0000256" key="3">
    <source>
        <dbReference type="ARBA" id="ARBA00023163"/>
    </source>
</evidence>
<dbReference type="Gene3D" id="1.10.10.10">
    <property type="entry name" value="Winged helix-like DNA-binding domain superfamily/Winged helix DNA-binding domain"/>
    <property type="match status" value="1"/>
</dbReference>
<reference evidence="5 6" key="1">
    <citation type="submission" date="2016-07" db="EMBL/GenBank/DDBJ databases">
        <title>Genome analysis of Flavihumibacter stibioxidans YS-17.</title>
        <authorList>
            <person name="Shi K."/>
            <person name="Han Y."/>
            <person name="Wang G."/>
        </authorList>
    </citation>
    <scope>NUCLEOTIDE SEQUENCE [LARGE SCALE GENOMIC DNA]</scope>
    <source>
        <strain evidence="5 6">YS-17</strain>
    </source>
</reference>
<organism evidence="5 6">
    <name type="scientific">Flavihumibacter stibioxidans</name>
    <dbReference type="NCBI Taxonomy" id="1834163"/>
    <lineage>
        <taxon>Bacteria</taxon>
        <taxon>Pseudomonadati</taxon>
        <taxon>Bacteroidota</taxon>
        <taxon>Chitinophagia</taxon>
        <taxon>Chitinophagales</taxon>
        <taxon>Chitinophagaceae</taxon>
        <taxon>Flavihumibacter</taxon>
    </lineage>
</organism>
<dbReference type="PROSITE" id="PS01117">
    <property type="entry name" value="HTH_MARR_1"/>
    <property type="match status" value="1"/>
</dbReference>
<dbReference type="SUPFAM" id="SSF46785">
    <property type="entry name" value="Winged helix' DNA-binding domain"/>
    <property type="match status" value="1"/>
</dbReference>
<keyword evidence="3" id="KW-0804">Transcription</keyword>
<dbReference type="PANTHER" id="PTHR33164:SF64">
    <property type="entry name" value="TRANSCRIPTIONAL REGULATOR SLYA"/>
    <property type="match status" value="1"/>
</dbReference>
<dbReference type="InterPro" id="IPR036390">
    <property type="entry name" value="WH_DNA-bd_sf"/>
</dbReference>
<gene>
    <name evidence="5" type="ORF">BC349_06205</name>
</gene>
<dbReference type="SMART" id="SM00347">
    <property type="entry name" value="HTH_MARR"/>
    <property type="match status" value="1"/>
</dbReference>
<evidence type="ECO:0000313" key="5">
    <source>
        <dbReference type="EMBL" id="MBC6490550.1"/>
    </source>
</evidence>
<dbReference type="PRINTS" id="PR00598">
    <property type="entry name" value="HTHMARR"/>
</dbReference>
<dbReference type="InterPro" id="IPR039422">
    <property type="entry name" value="MarR/SlyA-like"/>
</dbReference>
<dbReference type="InterPro" id="IPR000835">
    <property type="entry name" value="HTH_MarR-typ"/>
</dbReference>
<evidence type="ECO:0000256" key="1">
    <source>
        <dbReference type="ARBA" id="ARBA00023015"/>
    </source>
</evidence>
<evidence type="ECO:0000256" key="2">
    <source>
        <dbReference type="ARBA" id="ARBA00023125"/>
    </source>
</evidence>
<dbReference type="EMBL" id="MBUA01000001">
    <property type="protein sequence ID" value="MBC6490550.1"/>
    <property type="molecule type" value="Genomic_DNA"/>
</dbReference>
<protein>
    <recommendedName>
        <fullName evidence="4">HTH marR-type domain-containing protein</fullName>
    </recommendedName>
</protein>
<dbReference type="Pfam" id="PF01047">
    <property type="entry name" value="MarR"/>
    <property type="match status" value="1"/>
</dbReference>
<name>A0ABR7M685_9BACT</name>
<dbReference type="InterPro" id="IPR023187">
    <property type="entry name" value="Tscrpt_reg_MarR-type_CS"/>
</dbReference>
<keyword evidence="2" id="KW-0238">DNA-binding</keyword>
<accession>A0ABR7M685</accession>
<keyword evidence="1" id="KW-0805">Transcription regulation</keyword>
<dbReference type="RefSeq" id="WP_187255845.1">
    <property type="nucleotide sequence ID" value="NZ_JBHULF010000006.1"/>
</dbReference>
<comment type="caution">
    <text evidence="5">The sequence shown here is derived from an EMBL/GenBank/DDBJ whole genome shotgun (WGS) entry which is preliminary data.</text>
</comment>
<dbReference type="PROSITE" id="PS50995">
    <property type="entry name" value="HTH_MARR_2"/>
    <property type="match status" value="1"/>
</dbReference>
<evidence type="ECO:0000313" key="6">
    <source>
        <dbReference type="Proteomes" id="UP000765802"/>
    </source>
</evidence>
<evidence type="ECO:0000259" key="4">
    <source>
        <dbReference type="PROSITE" id="PS50995"/>
    </source>
</evidence>
<dbReference type="InterPro" id="IPR036388">
    <property type="entry name" value="WH-like_DNA-bd_sf"/>
</dbReference>
<dbReference type="PANTHER" id="PTHR33164">
    <property type="entry name" value="TRANSCRIPTIONAL REGULATOR, MARR FAMILY"/>
    <property type="match status" value="1"/>
</dbReference>
<proteinExistence type="predicted"/>
<sequence length="150" mass="17186">MSSKVPVAGKLNDVIFYSIDKAIRTYRQYAQKQLRDHGFDITIDQWLVMKALLENPGIKQQDLAGMVFKDNASVTRIIELLVKAGYLERTVHQTDRRMAKLTVTDKGKGTLRDMQPVVNNNRKRALKNIDEDTILLAKNMLDQVTENCKH</sequence>